<organism evidence="1">
    <name type="scientific">Arundo donax</name>
    <name type="common">Giant reed</name>
    <name type="synonym">Donax arundinaceus</name>
    <dbReference type="NCBI Taxonomy" id="35708"/>
    <lineage>
        <taxon>Eukaryota</taxon>
        <taxon>Viridiplantae</taxon>
        <taxon>Streptophyta</taxon>
        <taxon>Embryophyta</taxon>
        <taxon>Tracheophyta</taxon>
        <taxon>Spermatophyta</taxon>
        <taxon>Magnoliopsida</taxon>
        <taxon>Liliopsida</taxon>
        <taxon>Poales</taxon>
        <taxon>Poaceae</taxon>
        <taxon>PACMAD clade</taxon>
        <taxon>Arundinoideae</taxon>
        <taxon>Arundineae</taxon>
        <taxon>Arundo</taxon>
    </lineage>
</organism>
<reference evidence="1" key="1">
    <citation type="submission" date="2014-09" db="EMBL/GenBank/DDBJ databases">
        <authorList>
            <person name="Magalhaes I.L.F."/>
            <person name="Oliveira U."/>
            <person name="Santos F.R."/>
            <person name="Vidigal T.H.D.A."/>
            <person name="Brescovit A.D."/>
            <person name="Santos A.J."/>
        </authorList>
    </citation>
    <scope>NUCLEOTIDE SEQUENCE</scope>
    <source>
        <tissue evidence="1">Shoot tissue taken approximately 20 cm above the soil surface</tissue>
    </source>
</reference>
<proteinExistence type="predicted"/>
<sequence>MMQQDPMMEKVMMRLMMMKKKIMVKMMRKMPVMKRIQVTMTLVICLLGIGSKVTMMRLI</sequence>
<evidence type="ECO:0000313" key="1">
    <source>
        <dbReference type="EMBL" id="JAD30554.1"/>
    </source>
</evidence>
<accession>A0A0A8YU13</accession>
<protein>
    <submittedName>
        <fullName evidence="1">Uncharacterized protein</fullName>
    </submittedName>
</protein>
<dbReference type="AlphaFoldDB" id="A0A0A8YU13"/>
<reference evidence="1" key="2">
    <citation type="journal article" date="2015" name="Data Brief">
        <title>Shoot transcriptome of the giant reed, Arundo donax.</title>
        <authorList>
            <person name="Barrero R.A."/>
            <person name="Guerrero F.D."/>
            <person name="Moolhuijzen P."/>
            <person name="Goolsby J.A."/>
            <person name="Tidwell J."/>
            <person name="Bellgard S.E."/>
            <person name="Bellgard M.I."/>
        </authorList>
    </citation>
    <scope>NUCLEOTIDE SEQUENCE</scope>
    <source>
        <tissue evidence="1">Shoot tissue taken approximately 20 cm above the soil surface</tissue>
    </source>
</reference>
<dbReference type="EMBL" id="GBRH01267341">
    <property type="protein sequence ID" value="JAD30554.1"/>
    <property type="molecule type" value="Transcribed_RNA"/>
</dbReference>
<name>A0A0A8YU13_ARUDO</name>